<proteinExistence type="predicted"/>
<accession>A0AAV6XPG6</accession>
<dbReference type="Proteomes" id="UP000826271">
    <property type="component" value="Unassembled WGS sequence"/>
</dbReference>
<feature type="region of interest" description="Disordered" evidence="1">
    <location>
        <begin position="88"/>
        <end position="114"/>
    </location>
</feature>
<gene>
    <name evidence="2" type="ORF">BUALT_Bualt04G0164400</name>
</gene>
<reference evidence="2" key="1">
    <citation type="submission" date="2019-10" db="EMBL/GenBank/DDBJ databases">
        <authorList>
            <person name="Zhang R."/>
            <person name="Pan Y."/>
            <person name="Wang J."/>
            <person name="Ma R."/>
            <person name="Yu S."/>
        </authorList>
    </citation>
    <scope>NUCLEOTIDE SEQUENCE</scope>
    <source>
        <strain evidence="2">LA-IB0</strain>
        <tissue evidence="2">Leaf</tissue>
    </source>
</reference>
<protein>
    <submittedName>
        <fullName evidence="2">Uncharacterized protein</fullName>
    </submittedName>
</protein>
<feature type="region of interest" description="Disordered" evidence="1">
    <location>
        <begin position="24"/>
        <end position="50"/>
    </location>
</feature>
<evidence type="ECO:0000313" key="3">
    <source>
        <dbReference type="Proteomes" id="UP000826271"/>
    </source>
</evidence>
<sequence length="180" mass="20818">MTATAGYEDSDEWELVNDDGFVHKRKKRPRFEPTAASQPPDPGVERKLSRERKRRALVKLRNRYLKEIRHWELLSNTLNEMEHNAHAQPLECQELRSTTSFDDPSSSEEHSASNSTFRRLVGDLLYQVEAQEAVIQNVSNLCEVAQTLCNAQEERMKHQFINLPIWETSPNDLMAALVEQ</sequence>
<comment type="caution">
    <text evidence="2">The sequence shown here is derived from an EMBL/GenBank/DDBJ whole genome shotgun (WGS) entry which is preliminary data.</text>
</comment>
<evidence type="ECO:0000256" key="1">
    <source>
        <dbReference type="SAM" id="MobiDB-lite"/>
    </source>
</evidence>
<dbReference type="PANTHER" id="PTHR35737">
    <property type="entry name" value="CRYPTIC LOCI REGULATOR"/>
    <property type="match status" value="1"/>
</dbReference>
<name>A0AAV6XPG6_9LAMI</name>
<dbReference type="PANTHER" id="PTHR35737:SF1">
    <property type="entry name" value="CRYPTIC LOCI REGULATOR"/>
    <property type="match status" value="1"/>
</dbReference>
<feature type="compositionally biased region" description="Polar residues" evidence="1">
    <location>
        <begin position="95"/>
        <end position="104"/>
    </location>
</feature>
<dbReference type="EMBL" id="WHWC01000004">
    <property type="protein sequence ID" value="KAG8384881.1"/>
    <property type="molecule type" value="Genomic_DNA"/>
</dbReference>
<keyword evidence="3" id="KW-1185">Reference proteome</keyword>
<evidence type="ECO:0000313" key="2">
    <source>
        <dbReference type="EMBL" id="KAG8384881.1"/>
    </source>
</evidence>
<organism evidence="2 3">
    <name type="scientific">Buddleja alternifolia</name>
    <dbReference type="NCBI Taxonomy" id="168488"/>
    <lineage>
        <taxon>Eukaryota</taxon>
        <taxon>Viridiplantae</taxon>
        <taxon>Streptophyta</taxon>
        <taxon>Embryophyta</taxon>
        <taxon>Tracheophyta</taxon>
        <taxon>Spermatophyta</taxon>
        <taxon>Magnoliopsida</taxon>
        <taxon>eudicotyledons</taxon>
        <taxon>Gunneridae</taxon>
        <taxon>Pentapetalae</taxon>
        <taxon>asterids</taxon>
        <taxon>lamiids</taxon>
        <taxon>Lamiales</taxon>
        <taxon>Scrophulariaceae</taxon>
        <taxon>Buddlejeae</taxon>
        <taxon>Buddleja</taxon>
    </lineage>
</organism>
<dbReference type="AlphaFoldDB" id="A0AAV6XPG6"/>